<keyword evidence="2" id="KW-1185">Reference proteome</keyword>
<dbReference type="VEuPathDB" id="TrichDB:TVAGG3_0472920"/>
<dbReference type="SMR" id="A2GPZ7"/>
<dbReference type="InParanoid" id="A2GPZ7"/>
<reference evidence="1" key="1">
    <citation type="submission" date="2006-10" db="EMBL/GenBank/DDBJ databases">
        <authorList>
            <person name="Amadeo P."/>
            <person name="Zhao Q."/>
            <person name="Wortman J."/>
            <person name="Fraser-Liggett C."/>
            <person name="Carlton J."/>
        </authorList>
    </citation>
    <scope>NUCLEOTIDE SEQUENCE</scope>
    <source>
        <strain evidence="1">G3</strain>
    </source>
</reference>
<gene>
    <name evidence="1" type="ORF">TVAG_085340</name>
</gene>
<evidence type="ECO:0000313" key="2">
    <source>
        <dbReference type="Proteomes" id="UP000001542"/>
    </source>
</evidence>
<sequence>MHYTMDKDILQKEHQHINSELKNQVDFKISKLEVTDKQKTVERVINQINNPTFDLSQIKKNSDKNRIKLVGLWAHLLDEYRQSMNTQDIPQLITIKLRMKTLIEEISRKTSYSKNKIYEILESIQLKQALRTKIKEYKTSKTLTVTELPKEFKSNQTKRTILARSNSVPKIFFYFDTTPCIRNWGEAS</sequence>
<organism evidence="1 2">
    <name type="scientific">Trichomonas vaginalis (strain ATCC PRA-98 / G3)</name>
    <dbReference type="NCBI Taxonomy" id="412133"/>
    <lineage>
        <taxon>Eukaryota</taxon>
        <taxon>Metamonada</taxon>
        <taxon>Parabasalia</taxon>
        <taxon>Trichomonadida</taxon>
        <taxon>Trichomonadidae</taxon>
        <taxon>Trichomonas</taxon>
    </lineage>
</organism>
<proteinExistence type="predicted"/>
<dbReference type="VEuPathDB" id="TrichDB:TVAG_085340"/>
<dbReference type="Proteomes" id="UP000001542">
    <property type="component" value="Unassembled WGS sequence"/>
</dbReference>
<protein>
    <submittedName>
        <fullName evidence="1">Uncharacterized protein</fullName>
    </submittedName>
</protein>
<evidence type="ECO:0000313" key="1">
    <source>
        <dbReference type="EMBL" id="EAX80770.1"/>
    </source>
</evidence>
<dbReference type="EMBL" id="DS118345">
    <property type="protein sequence ID" value="EAX80770.1"/>
    <property type="molecule type" value="Genomic_DNA"/>
</dbReference>
<reference evidence="1" key="2">
    <citation type="journal article" date="2007" name="Science">
        <title>Draft genome sequence of the sexually transmitted pathogen Trichomonas vaginalis.</title>
        <authorList>
            <person name="Carlton J.M."/>
            <person name="Hirt R.P."/>
            <person name="Silva J.C."/>
            <person name="Delcher A.L."/>
            <person name="Schatz M."/>
            <person name="Zhao Q."/>
            <person name="Wortman J.R."/>
            <person name="Bidwell S.L."/>
            <person name="Alsmark U.C.M."/>
            <person name="Besteiro S."/>
            <person name="Sicheritz-Ponten T."/>
            <person name="Noel C.J."/>
            <person name="Dacks J.B."/>
            <person name="Foster P.G."/>
            <person name="Simillion C."/>
            <person name="Van de Peer Y."/>
            <person name="Miranda-Saavedra D."/>
            <person name="Barton G.J."/>
            <person name="Westrop G.D."/>
            <person name="Mueller S."/>
            <person name="Dessi D."/>
            <person name="Fiori P.L."/>
            <person name="Ren Q."/>
            <person name="Paulsen I."/>
            <person name="Zhang H."/>
            <person name="Bastida-Corcuera F.D."/>
            <person name="Simoes-Barbosa A."/>
            <person name="Brown M.T."/>
            <person name="Hayes R.D."/>
            <person name="Mukherjee M."/>
            <person name="Okumura C.Y."/>
            <person name="Schneider R."/>
            <person name="Smith A.J."/>
            <person name="Vanacova S."/>
            <person name="Villalvazo M."/>
            <person name="Haas B.J."/>
            <person name="Pertea M."/>
            <person name="Feldblyum T.V."/>
            <person name="Utterback T.R."/>
            <person name="Shu C.L."/>
            <person name="Osoegawa K."/>
            <person name="de Jong P.J."/>
            <person name="Hrdy I."/>
            <person name="Horvathova L."/>
            <person name="Zubacova Z."/>
            <person name="Dolezal P."/>
            <person name="Malik S.B."/>
            <person name="Logsdon J.M. Jr."/>
            <person name="Henze K."/>
            <person name="Gupta A."/>
            <person name="Wang C.C."/>
            <person name="Dunne R.L."/>
            <person name="Upcroft J.A."/>
            <person name="Upcroft P."/>
            <person name="White O."/>
            <person name="Salzberg S.L."/>
            <person name="Tang P."/>
            <person name="Chiu C.-H."/>
            <person name="Lee Y.-S."/>
            <person name="Embley T.M."/>
            <person name="Coombs G.H."/>
            <person name="Mottram J.C."/>
            <person name="Tachezy J."/>
            <person name="Fraser-Liggett C.M."/>
            <person name="Johnson P.J."/>
        </authorList>
    </citation>
    <scope>NUCLEOTIDE SEQUENCE [LARGE SCALE GENOMIC DNA]</scope>
    <source>
        <strain evidence="1">G3</strain>
    </source>
</reference>
<name>A2GPZ7_TRIV3</name>
<accession>A2GPZ7</accession>
<dbReference type="KEGG" id="tva:4738217"/>
<dbReference type="RefSeq" id="XP_001293700.1">
    <property type="nucleotide sequence ID" value="XM_001293699.1"/>
</dbReference>
<dbReference type="AlphaFoldDB" id="A2GPZ7"/>